<evidence type="ECO:0000313" key="3">
    <source>
        <dbReference type="Proteomes" id="UP000515663"/>
    </source>
</evidence>
<dbReference type="AlphaFoldDB" id="A0A7D7LV97"/>
<dbReference type="Gene3D" id="3.40.250.10">
    <property type="entry name" value="Rhodanese-like domain"/>
    <property type="match status" value="1"/>
</dbReference>
<dbReference type="RefSeq" id="WP_219851234.1">
    <property type="nucleotide sequence ID" value="NZ_CP059491.1"/>
</dbReference>
<sequence length="109" mass="11714">MKVRHYLRRPPTVPAADAVRLVADGALIVDVRRDFEWNRVHIPGAVHMPLEVLPERCLELPEDTLLIAFCTGGIRSAGAANLLVENGFEAANMSGGLIGWRAAGGDLTG</sequence>
<reference evidence="3" key="1">
    <citation type="submission" date="2020-07" db="EMBL/GenBank/DDBJ databases">
        <title>novel species isolated from the respiratory tract of Marmot.</title>
        <authorList>
            <person name="Zhang G."/>
        </authorList>
    </citation>
    <scope>NUCLEOTIDE SEQUENCE [LARGE SCALE GENOMIC DNA]</scope>
    <source>
        <strain evidence="3">686</strain>
    </source>
</reference>
<dbReference type="PANTHER" id="PTHR43031">
    <property type="entry name" value="FAD-DEPENDENT OXIDOREDUCTASE"/>
    <property type="match status" value="1"/>
</dbReference>
<dbReference type="InterPro" id="IPR001763">
    <property type="entry name" value="Rhodanese-like_dom"/>
</dbReference>
<name>A0A7D7LV97_9ACTN</name>
<dbReference type="CDD" id="cd00158">
    <property type="entry name" value="RHOD"/>
    <property type="match status" value="1"/>
</dbReference>
<proteinExistence type="predicted"/>
<feature type="domain" description="Rhodanese" evidence="1">
    <location>
        <begin position="22"/>
        <end position="109"/>
    </location>
</feature>
<dbReference type="PROSITE" id="PS50206">
    <property type="entry name" value="RHODANESE_3"/>
    <property type="match status" value="1"/>
</dbReference>
<organism evidence="2 3">
    <name type="scientific">Gordonia jinghuaiqii</name>
    <dbReference type="NCBI Taxonomy" id="2758710"/>
    <lineage>
        <taxon>Bacteria</taxon>
        <taxon>Bacillati</taxon>
        <taxon>Actinomycetota</taxon>
        <taxon>Actinomycetes</taxon>
        <taxon>Mycobacteriales</taxon>
        <taxon>Gordoniaceae</taxon>
        <taxon>Gordonia</taxon>
    </lineage>
</organism>
<dbReference type="Proteomes" id="UP000515663">
    <property type="component" value="Chromosome"/>
</dbReference>
<keyword evidence="3" id="KW-1185">Reference proteome</keyword>
<gene>
    <name evidence="2" type="ORF">H1R19_08875</name>
</gene>
<evidence type="ECO:0000259" key="1">
    <source>
        <dbReference type="PROSITE" id="PS50206"/>
    </source>
</evidence>
<dbReference type="KEGG" id="gji:H1R19_08875"/>
<dbReference type="PANTHER" id="PTHR43031:SF1">
    <property type="entry name" value="PYRIDINE NUCLEOTIDE-DISULPHIDE OXIDOREDUCTASE"/>
    <property type="match status" value="1"/>
</dbReference>
<dbReference type="InterPro" id="IPR050229">
    <property type="entry name" value="GlpE_sulfurtransferase"/>
</dbReference>
<dbReference type="SUPFAM" id="SSF52821">
    <property type="entry name" value="Rhodanese/Cell cycle control phosphatase"/>
    <property type="match status" value="1"/>
</dbReference>
<dbReference type="EMBL" id="CP059491">
    <property type="protein sequence ID" value="QMT03197.1"/>
    <property type="molecule type" value="Genomic_DNA"/>
</dbReference>
<protein>
    <submittedName>
        <fullName evidence="2">Rhodanese-like domain-containing protein</fullName>
    </submittedName>
</protein>
<dbReference type="SMART" id="SM00450">
    <property type="entry name" value="RHOD"/>
    <property type="match status" value="1"/>
</dbReference>
<evidence type="ECO:0000313" key="2">
    <source>
        <dbReference type="EMBL" id="QMT03197.1"/>
    </source>
</evidence>
<accession>A0A7D7LV97</accession>
<dbReference type="Pfam" id="PF00581">
    <property type="entry name" value="Rhodanese"/>
    <property type="match status" value="1"/>
</dbReference>
<dbReference type="InterPro" id="IPR036873">
    <property type="entry name" value="Rhodanese-like_dom_sf"/>
</dbReference>